<dbReference type="Proteomes" id="UP000218418">
    <property type="component" value="Chromosome"/>
</dbReference>
<gene>
    <name evidence="1" type="ORF">NIES267_63190</name>
</gene>
<reference evidence="1 2" key="1">
    <citation type="submission" date="2017-06" db="EMBL/GenBank/DDBJ databases">
        <title>Genome sequencing of cyanobaciteial culture collection at National Institute for Environmental Studies (NIES).</title>
        <authorList>
            <person name="Hirose Y."/>
            <person name="Shimura Y."/>
            <person name="Fujisawa T."/>
            <person name="Nakamura Y."/>
            <person name="Kawachi M."/>
        </authorList>
    </citation>
    <scope>NUCLEOTIDE SEQUENCE [LARGE SCALE GENOMIC DNA]</scope>
    <source>
        <strain evidence="1 2">NIES-267</strain>
    </source>
</reference>
<protein>
    <submittedName>
        <fullName evidence="1">Uncharacterized protein</fullName>
    </submittedName>
</protein>
<name>A0A1Z4M0A3_9CYAN</name>
<accession>A0A1Z4M0A3</accession>
<organism evidence="1 2">
    <name type="scientific">Calothrix parasitica NIES-267</name>
    <dbReference type="NCBI Taxonomy" id="1973488"/>
    <lineage>
        <taxon>Bacteria</taxon>
        <taxon>Bacillati</taxon>
        <taxon>Cyanobacteriota</taxon>
        <taxon>Cyanophyceae</taxon>
        <taxon>Nostocales</taxon>
        <taxon>Calotrichaceae</taxon>
        <taxon>Calothrix</taxon>
    </lineage>
</organism>
<evidence type="ECO:0000313" key="1">
    <source>
        <dbReference type="EMBL" id="BAY86808.1"/>
    </source>
</evidence>
<dbReference type="AlphaFoldDB" id="A0A1Z4M0A3"/>
<keyword evidence="2" id="KW-1185">Reference proteome</keyword>
<evidence type="ECO:0000313" key="2">
    <source>
        <dbReference type="Proteomes" id="UP000218418"/>
    </source>
</evidence>
<proteinExistence type="predicted"/>
<sequence>MLRRLVQAAIITLLLNIILGLSSNTNQVISSEFESPIDTYSEPMISLLVRSLK</sequence>
<dbReference type="EMBL" id="AP018227">
    <property type="protein sequence ID" value="BAY86808.1"/>
    <property type="molecule type" value="Genomic_DNA"/>
</dbReference>